<evidence type="ECO:0000256" key="4">
    <source>
        <dbReference type="ARBA" id="ARBA00022801"/>
    </source>
</evidence>
<evidence type="ECO:0000259" key="9">
    <source>
        <dbReference type="PROSITE" id="PS52035"/>
    </source>
</evidence>
<comment type="similarity">
    <text evidence="2 7">Belongs to the peptidase M14 family.</text>
</comment>
<keyword evidence="3" id="KW-0645">Protease</keyword>
<dbReference type="InterPro" id="IPR000834">
    <property type="entry name" value="Peptidase_M14"/>
</dbReference>
<dbReference type="InterPro" id="IPR034274">
    <property type="entry name" value="ENP1_M14_CPD"/>
</dbReference>
<dbReference type="PROSITE" id="PS52035">
    <property type="entry name" value="PEPTIDASE_M14"/>
    <property type="match status" value="1"/>
</dbReference>
<name>A0ABW3UDI0_9BACL</name>
<evidence type="ECO:0000256" key="1">
    <source>
        <dbReference type="ARBA" id="ARBA00001947"/>
    </source>
</evidence>
<dbReference type="SUPFAM" id="SSF53187">
    <property type="entry name" value="Zn-dependent exopeptidases"/>
    <property type="match status" value="1"/>
</dbReference>
<dbReference type="CDD" id="cd06229">
    <property type="entry name" value="M14_Endopeptidase_I"/>
    <property type="match status" value="1"/>
</dbReference>
<dbReference type="PANTHER" id="PTHR11705">
    <property type="entry name" value="PROTEASE FAMILY M14 CARBOXYPEPTIDASE A,B"/>
    <property type="match status" value="1"/>
</dbReference>
<comment type="caution">
    <text evidence="10">The sequence shown here is derived from an EMBL/GenBank/DDBJ whole genome shotgun (WGS) entry which is preliminary data.</text>
</comment>
<gene>
    <name evidence="10" type="ORF">ACFQ4B_02570</name>
</gene>
<protein>
    <submittedName>
        <fullName evidence="10">M14 family metallocarboxypeptidase</fullName>
    </submittedName>
</protein>
<evidence type="ECO:0000313" key="10">
    <source>
        <dbReference type="EMBL" id="MFD1218993.1"/>
    </source>
</evidence>
<keyword evidence="6" id="KW-0482">Metalloprotease</keyword>
<evidence type="ECO:0000256" key="2">
    <source>
        <dbReference type="ARBA" id="ARBA00005988"/>
    </source>
</evidence>
<evidence type="ECO:0000256" key="3">
    <source>
        <dbReference type="ARBA" id="ARBA00022670"/>
    </source>
</evidence>
<dbReference type="Pfam" id="PF00246">
    <property type="entry name" value="Peptidase_M14"/>
    <property type="match status" value="1"/>
</dbReference>
<keyword evidence="5" id="KW-0862">Zinc</keyword>
<feature type="domain" description="Peptidase M14" evidence="9">
    <location>
        <begin position="10"/>
        <end position="297"/>
    </location>
</feature>
<evidence type="ECO:0000256" key="5">
    <source>
        <dbReference type="ARBA" id="ARBA00022833"/>
    </source>
</evidence>
<evidence type="ECO:0000256" key="7">
    <source>
        <dbReference type="PROSITE-ProRule" id="PRU01379"/>
    </source>
</evidence>
<proteinExistence type="inferred from homology"/>
<feature type="active site" description="Proton donor/acceptor" evidence="7">
    <location>
        <position position="269"/>
    </location>
</feature>
<evidence type="ECO:0000256" key="8">
    <source>
        <dbReference type="SAM" id="MobiDB-lite"/>
    </source>
</evidence>
<accession>A0ABW3UDI0</accession>
<evidence type="ECO:0000313" key="11">
    <source>
        <dbReference type="Proteomes" id="UP001597180"/>
    </source>
</evidence>
<evidence type="ECO:0000256" key="6">
    <source>
        <dbReference type="ARBA" id="ARBA00023049"/>
    </source>
</evidence>
<dbReference type="RefSeq" id="WP_345591337.1">
    <property type="nucleotide sequence ID" value="NZ_BAABJG010000027.1"/>
</dbReference>
<feature type="region of interest" description="Disordered" evidence="8">
    <location>
        <begin position="158"/>
        <end position="186"/>
    </location>
</feature>
<keyword evidence="11" id="KW-1185">Reference proteome</keyword>
<organism evidence="10 11">
    <name type="scientific">Paenibacillus vulneris</name>
    <dbReference type="NCBI Taxonomy" id="1133364"/>
    <lineage>
        <taxon>Bacteria</taxon>
        <taxon>Bacillati</taxon>
        <taxon>Bacillota</taxon>
        <taxon>Bacilli</taxon>
        <taxon>Bacillales</taxon>
        <taxon>Paenibacillaceae</taxon>
        <taxon>Paenibacillus</taxon>
    </lineage>
</organism>
<sequence length="301" mass="33447">MKRCIVDTSQVYGYEELLADIAELEQRYSFLEAGHAGRSVLGKSIPVLRIGTGDCPIHVNASFHANEWITSLLVMKFVEDLAQACANKESLYGMDVDQLLGQTTLWVVPMVNPDGVELVHGRMAPESPIYAQLLDWNHGSADFSGWKANARGVDLNDQFPAGWGEEKERRGVTAPGPRDYGGEQPLSEPEACAIAELTRSRDFRMVLALHTQGEEIYWNYRDLEPPESEEMACRLSLVSGYIPIKLTDSDAGYKDWFIQEFRRPGFTIEAGLGVNPLPLSQFPAMYEAVARMILEAMASGV</sequence>
<dbReference type="EMBL" id="JBHTLU010000007">
    <property type="protein sequence ID" value="MFD1218993.1"/>
    <property type="molecule type" value="Genomic_DNA"/>
</dbReference>
<dbReference type="SMART" id="SM00631">
    <property type="entry name" value="Zn_pept"/>
    <property type="match status" value="1"/>
</dbReference>
<comment type="cofactor">
    <cofactor evidence="1">
        <name>Zn(2+)</name>
        <dbReference type="ChEBI" id="CHEBI:29105"/>
    </cofactor>
</comment>
<keyword evidence="4" id="KW-0378">Hydrolase</keyword>
<dbReference type="Gene3D" id="3.40.630.10">
    <property type="entry name" value="Zn peptidases"/>
    <property type="match status" value="1"/>
</dbReference>
<reference evidence="11" key="1">
    <citation type="journal article" date="2019" name="Int. J. Syst. Evol. Microbiol.">
        <title>The Global Catalogue of Microorganisms (GCM) 10K type strain sequencing project: providing services to taxonomists for standard genome sequencing and annotation.</title>
        <authorList>
            <consortium name="The Broad Institute Genomics Platform"/>
            <consortium name="The Broad Institute Genome Sequencing Center for Infectious Disease"/>
            <person name="Wu L."/>
            <person name="Ma J."/>
        </authorList>
    </citation>
    <scope>NUCLEOTIDE SEQUENCE [LARGE SCALE GENOMIC DNA]</scope>
    <source>
        <strain evidence="11">CCUG 53270</strain>
    </source>
</reference>
<dbReference type="Proteomes" id="UP001597180">
    <property type="component" value="Unassembled WGS sequence"/>
</dbReference>
<dbReference type="PANTHER" id="PTHR11705:SF143">
    <property type="entry name" value="SLL0236 PROTEIN"/>
    <property type="match status" value="1"/>
</dbReference>